<sequence length="56" mass="7073">MTLKFVNWMELERMLRLLNFLLCKFYNKILNLIEYLWLKVLWIWLNQKKKVQNNAL</sequence>
<gene>
    <name evidence="1" type="ORF">PSON_ATCC_30995.1.T0370013</name>
</gene>
<comment type="caution">
    <text evidence="1">The sequence shown here is derived from an EMBL/GenBank/DDBJ whole genome shotgun (WGS) entry which is preliminary data.</text>
</comment>
<dbReference type="AlphaFoldDB" id="A0A8S1MGX6"/>
<dbReference type="EMBL" id="CAJJDN010000037">
    <property type="protein sequence ID" value="CAD8077902.1"/>
    <property type="molecule type" value="Genomic_DNA"/>
</dbReference>
<dbReference type="Proteomes" id="UP000692954">
    <property type="component" value="Unassembled WGS sequence"/>
</dbReference>
<organism evidence="1 2">
    <name type="scientific">Paramecium sonneborni</name>
    <dbReference type="NCBI Taxonomy" id="65129"/>
    <lineage>
        <taxon>Eukaryota</taxon>
        <taxon>Sar</taxon>
        <taxon>Alveolata</taxon>
        <taxon>Ciliophora</taxon>
        <taxon>Intramacronucleata</taxon>
        <taxon>Oligohymenophorea</taxon>
        <taxon>Peniculida</taxon>
        <taxon>Parameciidae</taxon>
        <taxon>Paramecium</taxon>
    </lineage>
</organism>
<keyword evidence="2" id="KW-1185">Reference proteome</keyword>
<evidence type="ECO:0000313" key="2">
    <source>
        <dbReference type="Proteomes" id="UP000692954"/>
    </source>
</evidence>
<evidence type="ECO:0000313" key="1">
    <source>
        <dbReference type="EMBL" id="CAD8077902.1"/>
    </source>
</evidence>
<protein>
    <submittedName>
        <fullName evidence="1">Uncharacterized protein</fullName>
    </submittedName>
</protein>
<proteinExistence type="predicted"/>
<accession>A0A8S1MGX6</accession>
<reference evidence="1" key="1">
    <citation type="submission" date="2021-01" db="EMBL/GenBank/DDBJ databases">
        <authorList>
            <consortium name="Genoscope - CEA"/>
            <person name="William W."/>
        </authorList>
    </citation>
    <scope>NUCLEOTIDE SEQUENCE</scope>
</reference>
<name>A0A8S1MGX6_9CILI</name>